<sequence>MDYQDDTDLATHAIPQLTKLLSDEDQVVVSQAAMMVHQLSKKESFRQAIMNSPEMLAALVRAISTSNDLETTKGAIGTIHKLSHHHQGLLAILKNGGVPALVQLLSSQVESVLFFAITTLHNLLLHKEESKVAVRHAGGLQKLVTLLRRNNVKFLTIVTDCLQILAYGNQESKLIILASQGSSELVRIMRTYDYEKLLWTTSRVLKVLSVCSSNKPVIIESGGLLALGKHLRSPSLRLVQNCLWTLRNLSDAATKVSGLDDLLVSLVETLSSKDIQVVTCASGILSNLTCNNEWNKKVVYEIGGIDALIRTILIAEDREEITEPLVCTLRHLTSKSGFSDRARRDIIESNGVQVIIKLLNAPCSWPLVKALIGLIRNLALYPSNIEPLRECGTVHHLIQLLMRGFQDVQKRTGNGSQKPSHGVRMEEIVEGTVNTLHILSRDSYTRTIIRQQMVIPIFVQLLYNDIENIQRAAAAVLCELSVEKEGSDMIEQEGATAILTELLQSRNEGVASYAATILFRINEEKTQNCTKRSSGSINHQLFQEENMWNSDFEMVAELQEILSSDQTYSSVYNQETSGVHSNHGSQPFQQQGFNQVPVEMPGLEIGTHDSGNGSSYSALLEAMEVTMADTDSDLNFNNINQLPSTPQDNQATEWYDNTILKSEF</sequence>
<comment type="caution">
    <text evidence="8">The sequence shown here is derived from an EMBL/GenBank/DDBJ whole genome shotgun (WGS) entry which is preliminary data.</text>
</comment>
<evidence type="ECO:0000256" key="1">
    <source>
        <dbReference type="ARBA" id="ARBA00004413"/>
    </source>
</evidence>
<feature type="domain" description="U-box" evidence="7">
    <location>
        <begin position="15"/>
        <end position="140"/>
    </location>
</feature>
<evidence type="ECO:0000313" key="8">
    <source>
        <dbReference type="EMBL" id="RZB38936.1"/>
    </source>
</evidence>
<proteinExistence type="predicted"/>
<feature type="repeat" description="ARM" evidence="6">
    <location>
        <begin position="180"/>
        <end position="223"/>
    </location>
</feature>
<dbReference type="Gene3D" id="1.25.10.10">
    <property type="entry name" value="Leucine-rich Repeat Variant"/>
    <property type="match status" value="1"/>
</dbReference>
<dbReference type="InterPro" id="IPR011989">
    <property type="entry name" value="ARM-like"/>
</dbReference>
<dbReference type="PROSITE" id="PS50176">
    <property type="entry name" value="ARM_REPEAT"/>
    <property type="match status" value="8"/>
</dbReference>
<evidence type="ECO:0000313" key="9">
    <source>
        <dbReference type="Proteomes" id="UP000292052"/>
    </source>
</evidence>
<gene>
    <name evidence="8" type="ORF">BDFB_001280</name>
</gene>
<dbReference type="GO" id="GO:0005886">
    <property type="term" value="C:plasma membrane"/>
    <property type="evidence" value="ECO:0007669"/>
    <property type="project" value="UniProtKB-SubCell"/>
</dbReference>
<reference evidence="8 9" key="1">
    <citation type="submission" date="2017-03" db="EMBL/GenBank/DDBJ databases">
        <title>Genome of the blue death feigning beetle - Asbolus verrucosus.</title>
        <authorList>
            <person name="Rider S.D."/>
        </authorList>
    </citation>
    <scope>NUCLEOTIDE SEQUENCE [LARGE SCALE GENOMIC DNA]</scope>
    <source>
        <strain evidence="8">Butters</strain>
        <tissue evidence="8">Head and leg muscle</tissue>
    </source>
</reference>
<feature type="repeat" description="ARM" evidence="6">
    <location>
        <begin position="96"/>
        <end position="138"/>
    </location>
</feature>
<keyword evidence="4" id="KW-0709">Segmentation polarity protein</keyword>
<dbReference type="InterPro" id="IPR000225">
    <property type="entry name" value="Armadillo"/>
</dbReference>
<feature type="repeat" description="ARM" evidence="6">
    <location>
        <begin position="138"/>
        <end position="180"/>
    </location>
</feature>
<name>A0A482V1L5_ASBVE</name>
<dbReference type="GO" id="GO:0045296">
    <property type="term" value="F:cadherin binding"/>
    <property type="evidence" value="ECO:0007669"/>
    <property type="project" value="InterPro"/>
</dbReference>
<dbReference type="Pfam" id="PF25598">
    <property type="entry name" value="ARM_PUB"/>
    <property type="match status" value="1"/>
</dbReference>
<evidence type="ECO:0000256" key="4">
    <source>
        <dbReference type="ARBA" id="ARBA00022716"/>
    </source>
</evidence>
<protein>
    <recommendedName>
        <fullName evidence="2">Armadillo segment polarity protein</fullName>
    </recommendedName>
</protein>
<dbReference type="SUPFAM" id="SSF48371">
    <property type="entry name" value="ARM repeat"/>
    <property type="match status" value="1"/>
</dbReference>
<keyword evidence="9" id="KW-1185">Reference proteome</keyword>
<evidence type="ECO:0000256" key="3">
    <source>
        <dbReference type="ARBA" id="ARBA00022687"/>
    </source>
</evidence>
<dbReference type="GO" id="GO:0016055">
    <property type="term" value="P:Wnt signaling pathway"/>
    <property type="evidence" value="ECO:0007669"/>
    <property type="project" value="UniProtKB-KW"/>
</dbReference>
<keyword evidence="3" id="KW-0879">Wnt signaling pathway</keyword>
<comment type="subcellular location">
    <subcellularLocation>
        <location evidence="1">Cell membrane</location>
        <topology evidence="1">Peripheral membrane protein</topology>
        <orientation evidence="1">Cytoplasmic side</orientation>
    </subcellularLocation>
</comment>
<feature type="repeat" description="ARM" evidence="6">
    <location>
        <begin position="54"/>
        <end position="97"/>
    </location>
</feature>
<feature type="repeat" description="ARM" evidence="6">
    <location>
        <begin position="261"/>
        <end position="303"/>
    </location>
</feature>
<evidence type="ECO:0000256" key="6">
    <source>
        <dbReference type="PROSITE-ProRule" id="PRU00259"/>
    </source>
</evidence>
<dbReference type="EMBL" id="QDEB01132477">
    <property type="protein sequence ID" value="RZB38936.1"/>
    <property type="molecule type" value="Genomic_DNA"/>
</dbReference>
<keyword evidence="5" id="KW-0130">Cell adhesion</keyword>
<dbReference type="SMART" id="SM00185">
    <property type="entry name" value="ARM"/>
    <property type="match status" value="11"/>
</dbReference>
<evidence type="ECO:0000259" key="7">
    <source>
        <dbReference type="Pfam" id="PF25598"/>
    </source>
</evidence>
<feature type="repeat" description="ARM" evidence="6">
    <location>
        <begin position="303"/>
        <end position="333"/>
    </location>
</feature>
<dbReference type="OrthoDB" id="195736at2759"/>
<dbReference type="STRING" id="1661398.A0A482V1L5"/>
<evidence type="ECO:0000256" key="5">
    <source>
        <dbReference type="ARBA" id="ARBA00022889"/>
    </source>
</evidence>
<dbReference type="PRINTS" id="PR01869">
    <property type="entry name" value="BCATNINFAMLY"/>
</dbReference>
<dbReference type="InterPro" id="IPR016024">
    <property type="entry name" value="ARM-type_fold"/>
</dbReference>
<dbReference type="PANTHER" id="PTHR45976">
    <property type="entry name" value="ARMADILLO SEGMENT POLARITY PROTEIN"/>
    <property type="match status" value="1"/>
</dbReference>
<dbReference type="GO" id="GO:0007367">
    <property type="term" value="P:segment polarity determination"/>
    <property type="evidence" value="ECO:0007669"/>
    <property type="project" value="UniProtKB-KW"/>
</dbReference>
<dbReference type="FunFam" id="1.25.10.10:FF:001270">
    <property type="entry name" value="Armadillo segment polarity protein"/>
    <property type="match status" value="1"/>
</dbReference>
<dbReference type="InterPro" id="IPR013284">
    <property type="entry name" value="Beta-catenin"/>
</dbReference>
<dbReference type="InterPro" id="IPR058678">
    <property type="entry name" value="ARM_PUB"/>
</dbReference>
<dbReference type="Proteomes" id="UP000292052">
    <property type="component" value="Unassembled WGS sequence"/>
</dbReference>
<dbReference type="Pfam" id="PF00514">
    <property type="entry name" value="Arm"/>
    <property type="match status" value="2"/>
</dbReference>
<accession>A0A482V1L5</accession>
<evidence type="ECO:0000256" key="2">
    <source>
        <dbReference type="ARBA" id="ARBA00022289"/>
    </source>
</evidence>
<feature type="repeat" description="ARM" evidence="6">
    <location>
        <begin position="12"/>
        <end position="52"/>
    </location>
</feature>
<organism evidence="8 9">
    <name type="scientific">Asbolus verrucosus</name>
    <name type="common">Desert ironclad beetle</name>
    <dbReference type="NCBI Taxonomy" id="1661398"/>
    <lineage>
        <taxon>Eukaryota</taxon>
        <taxon>Metazoa</taxon>
        <taxon>Ecdysozoa</taxon>
        <taxon>Arthropoda</taxon>
        <taxon>Hexapoda</taxon>
        <taxon>Insecta</taxon>
        <taxon>Pterygota</taxon>
        <taxon>Neoptera</taxon>
        <taxon>Endopterygota</taxon>
        <taxon>Coleoptera</taxon>
        <taxon>Polyphaga</taxon>
        <taxon>Cucujiformia</taxon>
        <taxon>Tenebrionidae</taxon>
        <taxon>Pimeliinae</taxon>
        <taxon>Asbolus</taxon>
    </lineage>
</organism>
<feature type="repeat" description="ARM" evidence="6">
    <location>
        <begin position="453"/>
        <end position="495"/>
    </location>
</feature>
<dbReference type="GO" id="GO:0007155">
    <property type="term" value="P:cell adhesion"/>
    <property type="evidence" value="ECO:0007669"/>
    <property type="project" value="UniProtKB-KW"/>
</dbReference>
<dbReference type="AlphaFoldDB" id="A0A482V1L5"/>
<keyword evidence="4" id="KW-0217">Developmental protein</keyword>